<keyword evidence="1" id="KW-0175">Coiled coil</keyword>
<evidence type="ECO:0000256" key="2">
    <source>
        <dbReference type="SAM" id="MobiDB-lite"/>
    </source>
</evidence>
<feature type="compositionally biased region" description="Polar residues" evidence="2">
    <location>
        <begin position="556"/>
        <end position="567"/>
    </location>
</feature>
<keyword evidence="5" id="KW-1185">Reference proteome</keyword>
<feature type="domain" description="MobA/VirD2-like nuclease" evidence="3">
    <location>
        <begin position="98"/>
        <end position="202"/>
    </location>
</feature>
<sequence>MIATKNNSILEDEEPLFKFEKIKPKKVQRPRVTYAQRLRYALRVANNHIKNNTKPFKPSQKQVVIKNIGNLSIEHTRNAGEYVAKDEEFVLNEFYQEVSLDETLDEWEQDFLITKKHNSKNMAMHLVFSIDEPITERNLNILQYSVYQTLINHLGYDYPFIIQTHSHQNKPHVHVVLNKTNKLTGKKLHFKNKVECKEFFDDLREDFKDFLFTNSRAELDYSNVPNVEKHLLNIEQELQELKTKQKETPLNAHSFFDMAFKNFNQALIPFKQQKENLEQQLEILETPTSKTQYNKNLKLLEQHTLTIKKIKDIRDKMFKTLDFKDTFSYVTQNFSVLEKKKALLQSLSSLGKHHYSTSLVKNLNVLTNEVKGDSLKIKENALIINEYLDFQSLNLKTNLFALKKQLNYTKQTQKMLQVLSIDDLPKEKPNQNTQNNDDFTPLLNALKQRERELLALIKQRALFLITRYQELEKELKDLRNKQHSVFHNKLNEFFTNHNSQNLEEDKKLDKLIQRKARSLNFMQKEILVAKHLGVIENKPTHSNELNKELEKEEHNTNSNTSLKNETAPSIKEILQDKSHSFLNPYIQRKPKGNDNSML</sequence>
<dbReference type="OrthoDB" id="5362551at2"/>
<dbReference type="HOGENOM" id="CLU_027132_1_0_7"/>
<protein>
    <recommendedName>
        <fullName evidence="3">MobA/VirD2-like nuclease domain-containing protein</fullName>
    </recommendedName>
</protein>
<evidence type="ECO:0000313" key="5">
    <source>
        <dbReference type="Proteomes" id="UP000005013"/>
    </source>
</evidence>
<dbReference type="RefSeq" id="WP_014660123.1">
    <property type="nucleotide sequence ID" value="NC_017735.1"/>
</dbReference>
<dbReference type="InterPro" id="IPR005094">
    <property type="entry name" value="Endonuclease_MobA/VirD2"/>
</dbReference>
<dbReference type="KEGG" id="hcm:HCD_08405"/>
<dbReference type="AlphaFoldDB" id="I0EUP4"/>
<dbReference type="Proteomes" id="UP000005013">
    <property type="component" value="Chromosome"/>
</dbReference>
<feature type="region of interest" description="Disordered" evidence="2">
    <location>
        <begin position="548"/>
        <end position="567"/>
    </location>
</feature>
<evidence type="ECO:0000313" key="4">
    <source>
        <dbReference type="EMBL" id="AFI06663.1"/>
    </source>
</evidence>
<organism evidence="4 5">
    <name type="scientific">Helicobacter cetorum (strain ATCC BAA-540 / CCUG 52418 / MIT 99-5656)</name>
    <dbReference type="NCBI Taxonomy" id="1163745"/>
    <lineage>
        <taxon>Bacteria</taxon>
        <taxon>Pseudomonadati</taxon>
        <taxon>Campylobacterota</taxon>
        <taxon>Epsilonproteobacteria</taxon>
        <taxon>Campylobacterales</taxon>
        <taxon>Helicobacteraceae</taxon>
        <taxon>Helicobacter</taxon>
    </lineage>
</organism>
<evidence type="ECO:0000259" key="3">
    <source>
        <dbReference type="Pfam" id="PF03432"/>
    </source>
</evidence>
<dbReference type="EMBL" id="CP003481">
    <property type="protein sequence ID" value="AFI06663.1"/>
    <property type="molecule type" value="Genomic_DNA"/>
</dbReference>
<name>I0EUP4_HELCM</name>
<dbReference type="eggNOG" id="COG3843">
    <property type="taxonomic scope" value="Bacteria"/>
</dbReference>
<proteinExistence type="predicted"/>
<evidence type="ECO:0000256" key="1">
    <source>
        <dbReference type="SAM" id="Coils"/>
    </source>
</evidence>
<accession>I0EUP4</accession>
<dbReference type="Pfam" id="PF03432">
    <property type="entry name" value="Relaxase"/>
    <property type="match status" value="1"/>
</dbReference>
<gene>
    <name evidence="4" type="ordered locus">HCD_08405</name>
</gene>
<feature type="coiled-coil region" evidence="1">
    <location>
        <begin position="454"/>
        <end position="488"/>
    </location>
</feature>
<reference evidence="4 5" key="1">
    <citation type="journal article" date="2013" name="PLoS ONE">
        <title>Sequence Divergence and Conservation in Genomes ofHelicobacter cetorum Strains from a Dolphin and a Whale.</title>
        <authorList>
            <person name="Kersulyte D."/>
            <person name="Rossi M."/>
            <person name="Berg D.E."/>
        </authorList>
    </citation>
    <scope>NUCLEOTIDE SEQUENCE [LARGE SCALE GENOMIC DNA]</scope>
    <source>
        <strain evidence="4 5">MIT 99-5656</strain>
    </source>
</reference>
<dbReference type="PATRIC" id="fig|1163745.3.peg.1783"/>